<evidence type="ECO:0000313" key="1">
    <source>
        <dbReference type="EMBL" id="KRM75992.1"/>
    </source>
</evidence>
<proteinExistence type="predicted"/>
<protein>
    <submittedName>
        <fullName evidence="1">Uncharacterized protein</fullName>
    </submittedName>
</protein>
<dbReference type="AlphaFoldDB" id="A0A0R2B9N2"/>
<dbReference type="EMBL" id="AYYN01000052">
    <property type="protein sequence ID" value="KRM75992.1"/>
    <property type="molecule type" value="Genomic_DNA"/>
</dbReference>
<accession>A0A0R2B9N2</accession>
<dbReference type="PATRIC" id="fig|1423772.3.peg.2137"/>
<name>A0A0R2B9N2_9LACO</name>
<reference evidence="1 2" key="1">
    <citation type="journal article" date="2015" name="Genome Announc.">
        <title>Expanding the biotechnology potential of lactobacilli through comparative genomics of 213 strains and associated genera.</title>
        <authorList>
            <person name="Sun Z."/>
            <person name="Harris H.M."/>
            <person name="McCann A."/>
            <person name="Guo C."/>
            <person name="Argimon S."/>
            <person name="Zhang W."/>
            <person name="Yang X."/>
            <person name="Jeffery I.B."/>
            <person name="Cooney J.C."/>
            <person name="Kagawa T.F."/>
            <person name="Liu W."/>
            <person name="Song Y."/>
            <person name="Salvetti E."/>
            <person name="Wrobel A."/>
            <person name="Rasinkangas P."/>
            <person name="Parkhill J."/>
            <person name="Rea M.C."/>
            <person name="O'Sullivan O."/>
            <person name="Ritari J."/>
            <person name="Douillard F.P."/>
            <person name="Paul Ross R."/>
            <person name="Yang R."/>
            <person name="Briner A.E."/>
            <person name="Felis G.E."/>
            <person name="de Vos W.M."/>
            <person name="Barrangou R."/>
            <person name="Klaenhammer T.R."/>
            <person name="Caufield P.W."/>
            <person name="Cui Y."/>
            <person name="Zhang H."/>
            <person name="O'Toole P.W."/>
        </authorList>
    </citation>
    <scope>NUCLEOTIDE SEQUENCE [LARGE SCALE GENOMIC DNA]</scope>
    <source>
        <strain evidence="1 2">DSM 20452</strain>
    </source>
</reference>
<dbReference type="Proteomes" id="UP000051612">
    <property type="component" value="Unassembled WGS sequence"/>
</dbReference>
<organism evidence="1 2">
    <name type="scientific">Ligilactobacillus murinus DSM 20452 = NBRC 14221</name>
    <dbReference type="NCBI Taxonomy" id="1423772"/>
    <lineage>
        <taxon>Bacteria</taxon>
        <taxon>Bacillati</taxon>
        <taxon>Bacillota</taxon>
        <taxon>Bacilli</taxon>
        <taxon>Lactobacillales</taxon>
        <taxon>Lactobacillaceae</taxon>
        <taxon>Ligilactobacillus</taxon>
    </lineage>
</organism>
<evidence type="ECO:0000313" key="2">
    <source>
        <dbReference type="Proteomes" id="UP000051612"/>
    </source>
</evidence>
<gene>
    <name evidence="1" type="ORF">FC48_GL002000</name>
</gene>
<comment type="caution">
    <text evidence="1">The sequence shown here is derived from an EMBL/GenBank/DDBJ whole genome shotgun (WGS) entry which is preliminary data.</text>
</comment>
<sequence length="102" mass="11778">MSEMKSRKEIARLANELTQALEQSTDDKVFLKIVAYGKDALDKRQIAPQIIMEKMVTASYEAVLRGKGKIKMSAETLVIVKQMEELSRTRSLLPFRRYDPWD</sequence>